<protein>
    <recommendedName>
        <fullName evidence="2">PKD domain-containing protein</fullName>
    </recommendedName>
</protein>
<dbReference type="Pfam" id="PF13573">
    <property type="entry name" value="SprB"/>
    <property type="match status" value="2"/>
</dbReference>
<gene>
    <name evidence="3" type="ORF">F7018_11110</name>
</gene>
<dbReference type="InterPro" id="IPR025667">
    <property type="entry name" value="SprB_repeat"/>
</dbReference>
<name>A0A7J5AFS6_9FLAO</name>
<feature type="non-terminal residue" evidence="3">
    <location>
        <position position="512"/>
    </location>
</feature>
<dbReference type="InterPro" id="IPR000601">
    <property type="entry name" value="PKD_dom"/>
</dbReference>
<sequence length="512" mass="53730">MGIKITHLKSLIFLMALLFSNVLFSQTVTMSAPCDITGCGAQDVEIGSVYIGDSNGNPITTCTVGQQLTNVYLYVDITKASSKRDLYMQFYLMNGSDLIDKDGNVYVGTDKISVGISGSINVGIYQMFELMNYVCGETLTLTDVYLSWQTPGNSPGPGCATQTSKCAGENLPPIDVQTPIAPDFSIDLSCGVHGTFQTATFINTSTGGDGILTYSWSFGVDSNPPAAADEGPHMVTYTSAGSKTIMLTVTDQDGDTNSITKTITIDSTPSASIVGTNVQCKDANDGSANLTVVGGKAPLTYLWNTGATSEDLNSIGPGNYDVTVTDANGCQAVANVTITEPPALSLTLLGSDLSCGGNNGAINLTVTGGTPGYTYLWSNNETTEDITGLSPGTYSVTVTDNNGCQETEQITLIATDTEDPIINVPDSIDIEACDENDITSLNAKYPLSLVESSDIKSTFTSAGYSASDDNTIATIKYIDAVTSNDGCTIIVNRIYTVTDTCGKTGTDNQTIT</sequence>
<keyword evidence="4" id="KW-1185">Reference proteome</keyword>
<dbReference type="EMBL" id="WAAU01000015">
    <property type="protein sequence ID" value="KAB1156451.1"/>
    <property type="molecule type" value="Genomic_DNA"/>
</dbReference>
<reference evidence="3 4" key="1">
    <citation type="submission" date="2019-09" db="EMBL/GenBank/DDBJ databases">
        <authorList>
            <person name="Cao W.R."/>
        </authorList>
    </citation>
    <scope>NUCLEOTIDE SEQUENCE [LARGE SCALE GENOMIC DNA]</scope>
    <source>
        <strain evidence="4">a4</strain>
    </source>
</reference>
<dbReference type="RefSeq" id="WP_246175156.1">
    <property type="nucleotide sequence ID" value="NZ_WAAU01000015.1"/>
</dbReference>
<dbReference type="Gene3D" id="2.60.40.740">
    <property type="match status" value="2"/>
</dbReference>
<dbReference type="InterPro" id="IPR035986">
    <property type="entry name" value="PKD_dom_sf"/>
</dbReference>
<dbReference type="InterPro" id="IPR013783">
    <property type="entry name" value="Ig-like_fold"/>
</dbReference>
<keyword evidence="1" id="KW-0732">Signal</keyword>
<evidence type="ECO:0000256" key="1">
    <source>
        <dbReference type="SAM" id="SignalP"/>
    </source>
</evidence>
<proteinExistence type="predicted"/>
<evidence type="ECO:0000313" key="3">
    <source>
        <dbReference type="EMBL" id="KAB1156451.1"/>
    </source>
</evidence>
<feature type="domain" description="PKD" evidence="2">
    <location>
        <begin position="197"/>
        <end position="272"/>
    </location>
</feature>
<dbReference type="SMART" id="SM00089">
    <property type="entry name" value="PKD"/>
    <property type="match status" value="2"/>
</dbReference>
<dbReference type="InterPro" id="IPR022409">
    <property type="entry name" value="PKD/Chitinase_dom"/>
</dbReference>
<feature type="signal peptide" evidence="1">
    <location>
        <begin position="1"/>
        <end position="25"/>
    </location>
</feature>
<dbReference type="SUPFAM" id="SSF49299">
    <property type="entry name" value="PKD domain"/>
    <property type="match status" value="1"/>
</dbReference>
<feature type="chain" id="PRO_5029692101" description="PKD domain-containing protein" evidence="1">
    <location>
        <begin position="26"/>
        <end position="512"/>
    </location>
</feature>
<dbReference type="Proteomes" id="UP000467305">
    <property type="component" value="Unassembled WGS sequence"/>
</dbReference>
<evidence type="ECO:0000313" key="4">
    <source>
        <dbReference type="Proteomes" id="UP000467305"/>
    </source>
</evidence>
<dbReference type="Pfam" id="PF18911">
    <property type="entry name" value="PKD_4"/>
    <property type="match status" value="1"/>
</dbReference>
<evidence type="ECO:0000259" key="2">
    <source>
        <dbReference type="PROSITE" id="PS50093"/>
    </source>
</evidence>
<accession>A0A7J5AFS6</accession>
<organism evidence="3 4">
    <name type="scientific">Tenacibaculum aiptasiae</name>
    <dbReference type="NCBI Taxonomy" id="426481"/>
    <lineage>
        <taxon>Bacteria</taxon>
        <taxon>Pseudomonadati</taxon>
        <taxon>Bacteroidota</taxon>
        <taxon>Flavobacteriia</taxon>
        <taxon>Flavobacteriales</taxon>
        <taxon>Flavobacteriaceae</taxon>
        <taxon>Tenacibaculum</taxon>
    </lineage>
</organism>
<dbReference type="Gene3D" id="2.60.40.10">
    <property type="entry name" value="Immunoglobulins"/>
    <property type="match status" value="1"/>
</dbReference>
<comment type="caution">
    <text evidence="3">The sequence shown here is derived from an EMBL/GenBank/DDBJ whole genome shotgun (WGS) entry which is preliminary data.</text>
</comment>
<dbReference type="CDD" id="cd00146">
    <property type="entry name" value="PKD"/>
    <property type="match status" value="1"/>
</dbReference>
<dbReference type="PROSITE" id="PS50093">
    <property type="entry name" value="PKD"/>
    <property type="match status" value="1"/>
</dbReference>
<dbReference type="AlphaFoldDB" id="A0A7J5AFS6"/>